<reference evidence="1 2" key="1">
    <citation type="submission" date="2020-08" db="EMBL/GenBank/DDBJ databases">
        <title>Genomic Encyclopedia of Type Strains, Phase IV (KMG-IV): sequencing the most valuable type-strain genomes for metagenomic binning, comparative biology and taxonomic classification.</title>
        <authorList>
            <person name="Goeker M."/>
        </authorList>
    </citation>
    <scope>NUCLEOTIDE SEQUENCE [LARGE SCALE GENOMIC DNA]</scope>
    <source>
        <strain evidence="1 2">DSM 23960</strain>
    </source>
</reference>
<dbReference type="Gene3D" id="3.30.70.2400">
    <property type="entry name" value="Uncharacterised protein PF13773, DUF4170"/>
    <property type="match status" value="1"/>
</dbReference>
<name>A0A7W6NQL0_9CAUL</name>
<keyword evidence="2" id="KW-1185">Reference proteome</keyword>
<dbReference type="Pfam" id="PF13773">
    <property type="entry name" value="DUF4170"/>
    <property type="match status" value="1"/>
</dbReference>
<organism evidence="1 2">
    <name type="scientific">Brevundimonas lenta</name>
    <dbReference type="NCBI Taxonomy" id="424796"/>
    <lineage>
        <taxon>Bacteria</taxon>
        <taxon>Pseudomonadati</taxon>
        <taxon>Pseudomonadota</taxon>
        <taxon>Alphaproteobacteria</taxon>
        <taxon>Caulobacterales</taxon>
        <taxon>Caulobacteraceae</taxon>
        <taxon>Brevundimonas</taxon>
    </lineage>
</organism>
<accession>A0A7W6NQL0</accession>
<dbReference type="Proteomes" id="UP000529946">
    <property type="component" value="Unassembled WGS sequence"/>
</dbReference>
<evidence type="ECO:0008006" key="3">
    <source>
        <dbReference type="Google" id="ProtNLM"/>
    </source>
</evidence>
<protein>
    <recommendedName>
        <fullName evidence="3">Inositol monophosphatase</fullName>
    </recommendedName>
</protein>
<evidence type="ECO:0000313" key="1">
    <source>
        <dbReference type="EMBL" id="MBB4083704.1"/>
    </source>
</evidence>
<dbReference type="AlphaFoldDB" id="A0A7W6NQL0"/>
<dbReference type="InterPro" id="IPR025226">
    <property type="entry name" value="DUF4170"/>
</dbReference>
<proteinExistence type="predicted"/>
<dbReference type="EMBL" id="JACIDM010000002">
    <property type="protein sequence ID" value="MBB4083704.1"/>
    <property type="molecule type" value="Genomic_DNA"/>
</dbReference>
<sequence length="81" mass="9354">MTADADHQLLHIVIGGELTHPDKPVFRDLKQVEFVGAFPNYEEARKAWKARAQATVDNAHMRYFILHAHRLIDPSTDKHEH</sequence>
<dbReference type="RefSeq" id="WP_183204774.1">
    <property type="nucleotide sequence ID" value="NZ_BAAAER010000007.1"/>
</dbReference>
<evidence type="ECO:0000313" key="2">
    <source>
        <dbReference type="Proteomes" id="UP000529946"/>
    </source>
</evidence>
<comment type="caution">
    <text evidence="1">The sequence shown here is derived from an EMBL/GenBank/DDBJ whole genome shotgun (WGS) entry which is preliminary data.</text>
</comment>
<gene>
    <name evidence="1" type="ORF">GGR12_002570</name>
</gene>